<dbReference type="OrthoDB" id="9779724at2"/>
<evidence type="ECO:0000256" key="7">
    <source>
        <dbReference type="RuleBase" id="RU004003"/>
    </source>
</evidence>
<dbReference type="PANTHER" id="PTHR30604">
    <property type="entry name" value="PROTEIN TRANSPORT PROTEIN HOFQ"/>
    <property type="match status" value="1"/>
</dbReference>
<dbReference type="InterPro" id="IPR011662">
    <property type="entry name" value="Secretin/TonB_short_N"/>
</dbReference>
<evidence type="ECO:0000256" key="9">
    <source>
        <dbReference type="SAM" id="MobiDB-lite"/>
    </source>
</evidence>
<feature type="region of interest" description="Disordered" evidence="9">
    <location>
        <begin position="144"/>
        <end position="187"/>
    </location>
</feature>
<dbReference type="InterPro" id="IPR051808">
    <property type="entry name" value="Type_IV_pilus_biogenesis"/>
</dbReference>
<dbReference type="GO" id="GO:0009279">
    <property type="term" value="C:cell outer membrane"/>
    <property type="evidence" value="ECO:0007669"/>
    <property type="project" value="UniProtKB-SubCell"/>
</dbReference>
<sequence>MRKQQLALFGSLLVLVIAAMAAAAQTPSQLDRVKVVRSTDDIRVEISSHGAVAPKLSSLDSPARVVVDLPATVMATGQSHIAVGAAGVKGVRIGMDRQTPPTTRIVVDLDQACSYELTPGPAGKLVLTLHGNAVAKAAPAIPDTEAKPVATNEPASHPMSPFSPRVMDMQAAPQPKAESKPVAQDSASANEFVMVEPAYEAKSQTVDEPKARAQEAAARFADKTAAELLALSENAAQAQNPAGTQMQPAVNLAAEQKAQAGQQPASTGPKYTGEPISVNLKDVDLKDFFRLIHEISGLNVVLDPNVHGTLTVVLDDVPWDQALDIVLKNNDLARELEGNVLRIATVETLKHEADGRRAQIESEALAVEKVSVTRFLSYAKAKDVIITVKKFLSQRGDVVADDRTNAVIVNDIPKVIPTIDRLLTQLDRKTQEVEIEARVVAATRQFARDIGTQLGFGWGNGHTAVGGNQAVGATPTTVGGLTPNYIVTPGTGSTTGFTIPLFSNLGSTSPSSGLQFVNASNNVRIDAILSLAESRGLLKVLSRPRVVTQNNIQALVKQGVRVPIVTQAQLGGPPTVTYVDAFLRLTVTPQITSENTIFLNVDVENTTPNFGQEVQGNPELITQQATTQVLVTDGGTVVIGGVIQTQNSINISQVPVLGNIPYLGNLFKHTQVQTSNQELIFFITPRIIQT</sequence>
<protein>
    <submittedName>
        <fullName evidence="12">Type II and III secretion system protein</fullName>
    </submittedName>
</protein>
<gene>
    <name evidence="12" type="ORF">SBA1_270022</name>
</gene>
<dbReference type="Pfam" id="PF21305">
    <property type="entry name" value="type_II_gspD_N0"/>
    <property type="match status" value="1"/>
</dbReference>
<dbReference type="SMART" id="SM00965">
    <property type="entry name" value="STN"/>
    <property type="match status" value="1"/>
</dbReference>
<dbReference type="Pfam" id="PF11741">
    <property type="entry name" value="AMIN"/>
    <property type="match status" value="1"/>
</dbReference>
<keyword evidence="5" id="KW-0472">Membrane</keyword>
<dbReference type="InterPro" id="IPR005644">
    <property type="entry name" value="NolW-like"/>
</dbReference>
<name>A0A2U3KIE5_9BACT</name>
<evidence type="ECO:0000256" key="6">
    <source>
        <dbReference type="ARBA" id="ARBA00023237"/>
    </source>
</evidence>
<dbReference type="Proteomes" id="UP000238701">
    <property type="component" value="Unassembled WGS sequence"/>
</dbReference>
<feature type="region of interest" description="Disordered" evidence="9">
    <location>
        <begin position="253"/>
        <end position="273"/>
    </location>
</feature>
<keyword evidence="4" id="KW-0653">Protein transport</keyword>
<dbReference type="AlphaFoldDB" id="A0A2U3KIE5"/>
<evidence type="ECO:0000256" key="1">
    <source>
        <dbReference type="ARBA" id="ARBA00004442"/>
    </source>
</evidence>
<dbReference type="EMBL" id="OMOD01000119">
    <property type="protein sequence ID" value="SPF39307.1"/>
    <property type="molecule type" value="Genomic_DNA"/>
</dbReference>
<dbReference type="Gene3D" id="3.30.1370.120">
    <property type="match status" value="1"/>
</dbReference>
<feature type="signal peptide" evidence="10">
    <location>
        <begin position="1"/>
        <end position="23"/>
    </location>
</feature>
<comment type="subcellular location">
    <subcellularLocation>
        <location evidence="1 8">Cell outer membrane</location>
    </subcellularLocation>
</comment>
<feature type="domain" description="Secretin/TonB short N-terminal" evidence="11">
    <location>
        <begin position="298"/>
        <end position="346"/>
    </location>
</feature>
<accession>A0A2U3KIE5</accession>
<dbReference type="InterPro" id="IPR004846">
    <property type="entry name" value="T2SS/T3SS_dom"/>
</dbReference>
<evidence type="ECO:0000256" key="10">
    <source>
        <dbReference type="SAM" id="SignalP"/>
    </source>
</evidence>
<evidence type="ECO:0000256" key="5">
    <source>
        <dbReference type="ARBA" id="ARBA00023136"/>
    </source>
</evidence>
<dbReference type="InterPro" id="IPR021731">
    <property type="entry name" value="AMIN_dom"/>
</dbReference>
<dbReference type="GO" id="GO:0009306">
    <property type="term" value="P:protein secretion"/>
    <property type="evidence" value="ECO:0007669"/>
    <property type="project" value="InterPro"/>
</dbReference>
<evidence type="ECO:0000256" key="8">
    <source>
        <dbReference type="RuleBase" id="RU004004"/>
    </source>
</evidence>
<comment type="similarity">
    <text evidence="7">Belongs to the bacterial secretin family.</text>
</comment>
<organism evidence="12 13">
    <name type="scientific">Candidatus Sulfotelmatobacter kueseliae</name>
    <dbReference type="NCBI Taxonomy" id="2042962"/>
    <lineage>
        <taxon>Bacteria</taxon>
        <taxon>Pseudomonadati</taxon>
        <taxon>Acidobacteriota</taxon>
        <taxon>Terriglobia</taxon>
        <taxon>Terriglobales</taxon>
        <taxon>Candidatus Korobacteraceae</taxon>
        <taxon>Candidatus Sulfotelmatobacter</taxon>
    </lineage>
</organism>
<dbReference type="Pfam" id="PF03958">
    <property type="entry name" value="Secretin_N"/>
    <property type="match status" value="1"/>
</dbReference>
<dbReference type="InterPro" id="IPR004845">
    <property type="entry name" value="T2SS_GspD_CS"/>
</dbReference>
<dbReference type="PROSITE" id="PS00875">
    <property type="entry name" value="T2SP_D"/>
    <property type="match status" value="1"/>
</dbReference>
<dbReference type="InterPro" id="IPR038591">
    <property type="entry name" value="NolW-like_sf"/>
</dbReference>
<feature type="chain" id="PRO_5015464656" evidence="10">
    <location>
        <begin position="24"/>
        <end position="690"/>
    </location>
</feature>
<dbReference type="InterPro" id="IPR049371">
    <property type="entry name" value="GspD-like_N0"/>
</dbReference>
<proteinExistence type="inferred from homology"/>
<evidence type="ECO:0000256" key="2">
    <source>
        <dbReference type="ARBA" id="ARBA00022448"/>
    </source>
</evidence>
<dbReference type="NCBIfam" id="TIGR02515">
    <property type="entry name" value="IV_pilus_PilQ"/>
    <property type="match status" value="1"/>
</dbReference>
<evidence type="ECO:0000313" key="13">
    <source>
        <dbReference type="Proteomes" id="UP000238701"/>
    </source>
</evidence>
<dbReference type="Pfam" id="PF00263">
    <property type="entry name" value="Secretin"/>
    <property type="match status" value="1"/>
</dbReference>
<evidence type="ECO:0000259" key="11">
    <source>
        <dbReference type="SMART" id="SM00965"/>
    </source>
</evidence>
<evidence type="ECO:0000256" key="3">
    <source>
        <dbReference type="ARBA" id="ARBA00022729"/>
    </source>
</evidence>
<dbReference type="Gene3D" id="2.60.40.3500">
    <property type="match status" value="1"/>
</dbReference>
<reference evidence="13" key="1">
    <citation type="submission" date="2018-02" db="EMBL/GenBank/DDBJ databases">
        <authorList>
            <person name="Hausmann B."/>
        </authorList>
    </citation>
    <scope>NUCLEOTIDE SEQUENCE [LARGE SCALE GENOMIC DNA]</scope>
    <source>
        <strain evidence="13">Peat soil MAG SbA1</strain>
    </source>
</reference>
<keyword evidence="2 8" id="KW-0813">Transport</keyword>
<dbReference type="PANTHER" id="PTHR30604:SF1">
    <property type="entry name" value="DNA UTILIZATION PROTEIN HOFQ"/>
    <property type="match status" value="1"/>
</dbReference>
<dbReference type="Gene3D" id="3.30.1370.130">
    <property type="match status" value="1"/>
</dbReference>
<dbReference type="InterPro" id="IPR013355">
    <property type="entry name" value="Pilus_4_PilQ"/>
</dbReference>
<keyword evidence="3 10" id="KW-0732">Signal</keyword>
<keyword evidence="6" id="KW-0998">Cell outer membrane</keyword>
<evidence type="ECO:0000256" key="4">
    <source>
        <dbReference type="ARBA" id="ARBA00022927"/>
    </source>
</evidence>
<evidence type="ECO:0000313" key="12">
    <source>
        <dbReference type="EMBL" id="SPF39307.1"/>
    </source>
</evidence>